<feature type="transmembrane region" description="Helical" evidence="1">
    <location>
        <begin position="56"/>
        <end position="74"/>
    </location>
</feature>
<evidence type="ECO:0000313" key="3">
    <source>
        <dbReference type="Proteomes" id="UP000194225"/>
    </source>
</evidence>
<gene>
    <name evidence="2" type="ORF">BG653_07296</name>
</gene>
<accession>A0ABX3XKE6</accession>
<keyword evidence="1" id="KW-1133">Transmembrane helix</keyword>
<keyword evidence="1" id="KW-0472">Membrane</keyword>
<keyword evidence="1" id="KW-0812">Transmembrane</keyword>
<organism evidence="2 3">
    <name type="scientific">Streptomyces platensis</name>
    <dbReference type="NCBI Taxonomy" id="58346"/>
    <lineage>
        <taxon>Bacteria</taxon>
        <taxon>Bacillati</taxon>
        <taxon>Actinomycetota</taxon>
        <taxon>Actinomycetes</taxon>
        <taxon>Kitasatosporales</taxon>
        <taxon>Streptomycetaceae</taxon>
        <taxon>Streptomyces</taxon>
    </lineage>
</organism>
<dbReference type="Proteomes" id="UP000194225">
    <property type="component" value="Unassembled WGS sequence"/>
</dbReference>
<reference evidence="2 3" key="1">
    <citation type="submission" date="2016-09" db="EMBL/GenBank/DDBJ databases">
        <title>Streptomyces platensis DSM40041, a candidate organism with high potential of specific P450 cytochromes.</title>
        <authorList>
            <person name="Grumaz C."/>
            <person name="Vainshtein Y."/>
            <person name="Kirstahler P."/>
            <person name="Sohn K."/>
        </authorList>
    </citation>
    <scope>NUCLEOTIDE SEQUENCE [LARGE SCALE GENOMIC DNA]</scope>
    <source>
        <strain evidence="2 3">DSM 40041</strain>
    </source>
</reference>
<evidence type="ECO:0000256" key="1">
    <source>
        <dbReference type="SAM" id="Phobius"/>
    </source>
</evidence>
<comment type="caution">
    <text evidence="2">The sequence shown here is derived from an EMBL/GenBank/DDBJ whole genome shotgun (WGS) entry which is preliminary data.</text>
</comment>
<keyword evidence="3" id="KW-1185">Reference proteome</keyword>
<name>A0ABX3XKE6_STRPT</name>
<protein>
    <submittedName>
        <fullName evidence="2">Uncharacterized protein</fullName>
    </submittedName>
</protein>
<evidence type="ECO:0000313" key="2">
    <source>
        <dbReference type="EMBL" id="OSY35015.1"/>
    </source>
</evidence>
<sequence length="78" mass="8091">MRVFRTYWYSGVPSSTVSSRARKSLDNSRASAGATRCGASMCGSTAGAGTAPTFDVVSGSIPAAMVLLVLMLWLPPCC</sequence>
<proteinExistence type="predicted"/>
<dbReference type="EMBL" id="MIGA01000103">
    <property type="protein sequence ID" value="OSY35015.1"/>
    <property type="molecule type" value="Genomic_DNA"/>
</dbReference>